<accession>M3IGE7</accession>
<feature type="non-terminal residue" evidence="2">
    <location>
        <position position="35"/>
    </location>
</feature>
<evidence type="ECO:0008006" key="4">
    <source>
        <dbReference type="Google" id="ProtNLM"/>
    </source>
</evidence>
<protein>
    <recommendedName>
        <fullName evidence="4">Prephenate dehydrogenase domain protein</fullName>
    </recommendedName>
</protein>
<feature type="transmembrane region" description="Helical" evidence="1">
    <location>
        <begin position="6"/>
        <end position="24"/>
    </location>
</feature>
<evidence type="ECO:0000313" key="2">
    <source>
        <dbReference type="EMBL" id="EMG20353.1"/>
    </source>
</evidence>
<organism evidence="2 3">
    <name type="scientific">Leptospira interrogans serovar Copenhageni str. LT2050</name>
    <dbReference type="NCBI Taxonomy" id="1001598"/>
    <lineage>
        <taxon>Bacteria</taxon>
        <taxon>Pseudomonadati</taxon>
        <taxon>Spirochaetota</taxon>
        <taxon>Spirochaetia</taxon>
        <taxon>Leptospirales</taxon>
        <taxon>Leptospiraceae</taxon>
        <taxon>Leptospira</taxon>
    </lineage>
</organism>
<sequence length="35" mass="3626">MKLEFSNILIYGLGLMGASLSLALKQKGISASITG</sequence>
<evidence type="ECO:0000256" key="1">
    <source>
        <dbReference type="SAM" id="Phobius"/>
    </source>
</evidence>
<keyword evidence="1" id="KW-0472">Membrane</keyword>
<keyword evidence="1" id="KW-0812">Transmembrane</keyword>
<dbReference type="Gene3D" id="3.40.50.720">
    <property type="entry name" value="NAD(P)-binding Rossmann-like Domain"/>
    <property type="match status" value="1"/>
</dbReference>
<keyword evidence="1" id="KW-1133">Transmembrane helix</keyword>
<dbReference type="AlphaFoldDB" id="M3IGE7"/>
<dbReference type="Proteomes" id="UP000011778">
    <property type="component" value="Unassembled WGS sequence"/>
</dbReference>
<name>M3IGE7_LEPIT</name>
<gene>
    <name evidence="2" type="ORF">LEP1GSC150_2364</name>
</gene>
<dbReference type="EMBL" id="AFMD02000422">
    <property type="protein sequence ID" value="EMG20353.1"/>
    <property type="molecule type" value="Genomic_DNA"/>
</dbReference>
<proteinExistence type="predicted"/>
<evidence type="ECO:0000313" key="3">
    <source>
        <dbReference type="Proteomes" id="UP000011778"/>
    </source>
</evidence>
<reference evidence="2 3" key="1">
    <citation type="submission" date="2013-02" db="EMBL/GenBank/DDBJ databases">
        <authorList>
            <person name="Harkins D.M."/>
            <person name="Durkin A.S."/>
            <person name="Brinkac L.M."/>
            <person name="Haft D.H."/>
            <person name="Selengut J.D."/>
            <person name="Sanka R."/>
            <person name="DePew J."/>
            <person name="Purushe J."/>
            <person name="Tulsiani S.M."/>
            <person name="Graham G.C."/>
            <person name="Burns M.-A."/>
            <person name="Dohnt M.F."/>
            <person name="Smythe L.D."/>
            <person name="McKay D.B."/>
            <person name="Craig S.B."/>
            <person name="Vinetz J.M."/>
            <person name="Sutton G.G."/>
            <person name="Nierman W.C."/>
            <person name="Fouts D.E."/>
        </authorList>
    </citation>
    <scope>NUCLEOTIDE SEQUENCE [LARGE SCALE GENOMIC DNA]</scope>
    <source>
        <strain evidence="2 3">LT2050</strain>
    </source>
</reference>
<comment type="caution">
    <text evidence="2">The sequence shown here is derived from an EMBL/GenBank/DDBJ whole genome shotgun (WGS) entry which is preliminary data.</text>
</comment>